<keyword evidence="1" id="KW-1133">Transmembrane helix</keyword>
<accession>A0AA38MEM3</accession>
<evidence type="ECO:0000256" key="1">
    <source>
        <dbReference type="SAM" id="Phobius"/>
    </source>
</evidence>
<keyword evidence="1" id="KW-0812">Transmembrane</keyword>
<dbReference type="EMBL" id="JALNTZ010000004">
    <property type="protein sequence ID" value="KAJ3653528.1"/>
    <property type="molecule type" value="Genomic_DNA"/>
</dbReference>
<dbReference type="Proteomes" id="UP001168821">
    <property type="component" value="Unassembled WGS sequence"/>
</dbReference>
<organism evidence="2 3">
    <name type="scientific">Zophobas morio</name>
    <dbReference type="NCBI Taxonomy" id="2755281"/>
    <lineage>
        <taxon>Eukaryota</taxon>
        <taxon>Metazoa</taxon>
        <taxon>Ecdysozoa</taxon>
        <taxon>Arthropoda</taxon>
        <taxon>Hexapoda</taxon>
        <taxon>Insecta</taxon>
        <taxon>Pterygota</taxon>
        <taxon>Neoptera</taxon>
        <taxon>Endopterygota</taxon>
        <taxon>Coleoptera</taxon>
        <taxon>Polyphaga</taxon>
        <taxon>Cucujiformia</taxon>
        <taxon>Tenebrionidae</taxon>
        <taxon>Zophobas</taxon>
    </lineage>
</organism>
<dbReference type="AlphaFoldDB" id="A0AA38MEM3"/>
<feature type="transmembrane region" description="Helical" evidence="1">
    <location>
        <begin position="12"/>
        <end position="32"/>
    </location>
</feature>
<sequence length="94" mass="10776">MPRLRCTQILKTTGFMVTILLILTFITTQALPPTTEPTSLLASFEKHFSWNILFGWAPVVVIVAAFCLYWWFRHVDTKPPPENDILLIRDDGTV</sequence>
<evidence type="ECO:0000313" key="2">
    <source>
        <dbReference type="EMBL" id="KAJ3653528.1"/>
    </source>
</evidence>
<comment type="caution">
    <text evidence="2">The sequence shown here is derived from an EMBL/GenBank/DDBJ whole genome shotgun (WGS) entry which is preliminary data.</text>
</comment>
<reference evidence="2" key="1">
    <citation type="journal article" date="2023" name="G3 (Bethesda)">
        <title>Whole genome assemblies of Zophobas morio and Tenebrio molitor.</title>
        <authorList>
            <person name="Kaur S."/>
            <person name="Stinson S.A."/>
            <person name="diCenzo G.C."/>
        </authorList>
    </citation>
    <scope>NUCLEOTIDE SEQUENCE</scope>
    <source>
        <strain evidence="2">QUZm001</strain>
    </source>
</reference>
<name>A0AA38MEM3_9CUCU</name>
<evidence type="ECO:0000313" key="3">
    <source>
        <dbReference type="Proteomes" id="UP001168821"/>
    </source>
</evidence>
<keyword evidence="3" id="KW-1185">Reference proteome</keyword>
<protein>
    <submittedName>
        <fullName evidence="2">Uncharacterized protein</fullName>
    </submittedName>
</protein>
<feature type="transmembrane region" description="Helical" evidence="1">
    <location>
        <begin position="52"/>
        <end position="72"/>
    </location>
</feature>
<gene>
    <name evidence="2" type="ORF">Zmor_012775</name>
</gene>
<proteinExistence type="predicted"/>
<keyword evidence="1" id="KW-0472">Membrane</keyword>